<dbReference type="Proteomes" id="UP000326939">
    <property type="component" value="Chromosome 6"/>
</dbReference>
<reference evidence="2" key="1">
    <citation type="journal article" date="2019" name="Gigascience">
        <title>De novo genome assembly of the endangered Acer yangbiense, a plant species with extremely small populations endemic to Yunnan Province, China.</title>
        <authorList>
            <person name="Yang J."/>
            <person name="Wariss H.M."/>
            <person name="Tao L."/>
            <person name="Zhang R."/>
            <person name="Yun Q."/>
            <person name="Hollingsworth P."/>
            <person name="Dao Z."/>
            <person name="Luo G."/>
            <person name="Guo H."/>
            <person name="Ma Y."/>
            <person name="Sun W."/>
        </authorList>
    </citation>
    <scope>NUCLEOTIDE SEQUENCE [LARGE SCALE GENOMIC DNA]</scope>
    <source>
        <strain evidence="2">cv. br00</strain>
    </source>
</reference>
<comment type="caution">
    <text evidence="1">The sequence shown here is derived from an EMBL/GenBank/DDBJ whole genome shotgun (WGS) entry which is preliminary data.</text>
</comment>
<dbReference type="AlphaFoldDB" id="A0A5N5MC27"/>
<organism evidence="1 2">
    <name type="scientific">Salix brachista</name>
    <dbReference type="NCBI Taxonomy" id="2182728"/>
    <lineage>
        <taxon>Eukaryota</taxon>
        <taxon>Viridiplantae</taxon>
        <taxon>Streptophyta</taxon>
        <taxon>Embryophyta</taxon>
        <taxon>Tracheophyta</taxon>
        <taxon>Spermatophyta</taxon>
        <taxon>Magnoliopsida</taxon>
        <taxon>eudicotyledons</taxon>
        <taxon>Gunneridae</taxon>
        <taxon>Pentapetalae</taxon>
        <taxon>rosids</taxon>
        <taxon>fabids</taxon>
        <taxon>Malpighiales</taxon>
        <taxon>Salicaceae</taxon>
        <taxon>Saliceae</taxon>
        <taxon>Salix</taxon>
    </lineage>
</organism>
<protein>
    <submittedName>
        <fullName evidence="1">Uncharacterized protein</fullName>
    </submittedName>
</protein>
<sequence>MDRMHNTSGEIRTASFATVRQKPMTIFFFNTGTPSKYGRRSWEGLVHAGHPSHGQAFLNGLQPDITDRNSRVFHNHAKLVQTLSEEVSTNQRSAH</sequence>
<proteinExistence type="predicted"/>
<evidence type="ECO:0000313" key="2">
    <source>
        <dbReference type="Proteomes" id="UP000326939"/>
    </source>
</evidence>
<keyword evidence="2" id="KW-1185">Reference proteome</keyword>
<dbReference type="EMBL" id="VDCV01000006">
    <property type="protein sequence ID" value="KAB5552617.1"/>
    <property type="molecule type" value="Genomic_DNA"/>
</dbReference>
<name>A0A5N5MC27_9ROSI</name>
<gene>
    <name evidence="1" type="ORF">DKX38_009928</name>
</gene>
<evidence type="ECO:0000313" key="1">
    <source>
        <dbReference type="EMBL" id="KAB5552617.1"/>
    </source>
</evidence>
<accession>A0A5N5MC27</accession>